<dbReference type="RefSeq" id="WP_305107333.1">
    <property type="nucleotide sequence ID" value="NZ_JAUTWS010000048.1"/>
</dbReference>
<reference evidence="1 2" key="1">
    <citation type="submission" date="2023-08" db="EMBL/GenBank/DDBJ databases">
        <title>The draft genome sequence of Paracraurococcus sp. LOR1-02.</title>
        <authorList>
            <person name="Kingkaew E."/>
            <person name="Tanasupawat S."/>
        </authorList>
    </citation>
    <scope>NUCLEOTIDE SEQUENCE [LARGE SCALE GENOMIC DNA]</scope>
    <source>
        <strain evidence="1 2">LOR1-02</strain>
    </source>
</reference>
<gene>
    <name evidence="1" type="ORF">Q7A36_29310</name>
</gene>
<evidence type="ECO:0000313" key="1">
    <source>
        <dbReference type="EMBL" id="MDO9712477.1"/>
    </source>
</evidence>
<accession>A0ABT9E8F5</accession>
<sequence length="66" mass="7356">MTETEQVFTLAMAMAGALGFLDEEAKHAHLYMNDARAVLARMKRHGCEITCTGPRGDVQLPQEKQH</sequence>
<comment type="caution">
    <text evidence="1">The sequence shown here is derived from an EMBL/GenBank/DDBJ whole genome shotgun (WGS) entry which is preliminary data.</text>
</comment>
<protein>
    <submittedName>
        <fullName evidence="1">Uncharacterized protein</fullName>
    </submittedName>
</protein>
<organism evidence="1 2">
    <name type="scientific">Paracraurococcus lichenis</name>
    <dbReference type="NCBI Taxonomy" id="3064888"/>
    <lineage>
        <taxon>Bacteria</taxon>
        <taxon>Pseudomonadati</taxon>
        <taxon>Pseudomonadota</taxon>
        <taxon>Alphaproteobacteria</taxon>
        <taxon>Acetobacterales</taxon>
        <taxon>Roseomonadaceae</taxon>
        <taxon>Paracraurococcus</taxon>
    </lineage>
</organism>
<keyword evidence="2" id="KW-1185">Reference proteome</keyword>
<dbReference type="EMBL" id="JAUTWS010000048">
    <property type="protein sequence ID" value="MDO9712477.1"/>
    <property type="molecule type" value="Genomic_DNA"/>
</dbReference>
<name>A0ABT9E8F5_9PROT</name>
<proteinExistence type="predicted"/>
<dbReference type="Proteomes" id="UP001243009">
    <property type="component" value="Unassembled WGS sequence"/>
</dbReference>
<evidence type="ECO:0000313" key="2">
    <source>
        <dbReference type="Proteomes" id="UP001243009"/>
    </source>
</evidence>